<evidence type="ECO:0000313" key="2">
    <source>
        <dbReference type="Proteomes" id="UP001237642"/>
    </source>
</evidence>
<sequence length="119" mass="13566">MVDATLKNNRWLNLIGIIIEAIIPEYPDIVTWDCIELCFLAGDVDEKAAAFHFVPEAYADCFRTLSMVDESHPDPGVLIFTLATLKEIFCCGIYILSLHHITYNTERDFLLELARQQSD</sequence>
<protein>
    <submittedName>
        <fullName evidence="1">Uncharacterized protein</fullName>
    </submittedName>
</protein>
<gene>
    <name evidence="1" type="ORF">POM88_036165</name>
</gene>
<reference evidence="1" key="1">
    <citation type="submission" date="2023-02" db="EMBL/GenBank/DDBJ databases">
        <title>Genome of toxic invasive species Heracleum sosnowskyi carries increased number of genes despite the absence of recent whole-genome duplications.</title>
        <authorList>
            <person name="Schelkunov M."/>
            <person name="Shtratnikova V."/>
            <person name="Makarenko M."/>
            <person name="Klepikova A."/>
            <person name="Omelchenko D."/>
            <person name="Novikova G."/>
            <person name="Obukhova E."/>
            <person name="Bogdanov V."/>
            <person name="Penin A."/>
            <person name="Logacheva M."/>
        </authorList>
    </citation>
    <scope>NUCLEOTIDE SEQUENCE</scope>
    <source>
        <strain evidence="1">Hsosn_3</strain>
        <tissue evidence="1">Leaf</tissue>
    </source>
</reference>
<reference evidence="1" key="2">
    <citation type="submission" date="2023-05" db="EMBL/GenBank/DDBJ databases">
        <authorList>
            <person name="Schelkunov M.I."/>
        </authorList>
    </citation>
    <scope>NUCLEOTIDE SEQUENCE</scope>
    <source>
        <strain evidence="1">Hsosn_3</strain>
        <tissue evidence="1">Leaf</tissue>
    </source>
</reference>
<accession>A0AAD8HNQ4</accession>
<name>A0AAD8HNQ4_9APIA</name>
<evidence type="ECO:0000313" key="1">
    <source>
        <dbReference type="EMBL" id="KAK1370073.1"/>
    </source>
</evidence>
<dbReference type="AlphaFoldDB" id="A0AAD8HNQ4"/>
<comment type="caution">
    <text evidence="1">The sequence shown here is derived from an EMBL/GenBank/DDBJ whole genome shotgun (WGS) entry which is preliminary data.</text>
</comment>
<organism evidence="1 2">
    <name type="scientific">Heracleum sosnowskyi</name>
    <dbReference type="NCBI Taxonomy" id="360622"/>
    <lineage>
        <taxon>Eukaryota</taxon>
        <taxon>Viridiplantae</taxon>
        <taxon>Streptophyta</taxon>
        <taxon>Embryophyta</taxon>
        <taxon>Tracheophyta</taxon>
        <taxon>Spermatophyta</taxon>
        <taxon>Magnoliopsida</taxon>
        <taxon>eudicotyledons</taxon>
        <taxon>Gunneridae</taxon>
        <taxon>Pentapetalae</taxon>
        <taxon>asterids</taxon>
        <taxon>campanulids</taxon>
        <taxon>Apiales</taxon>
        <taxon>Apiaceae</taxon>
        <taxon>Apioideae</taxon>
        <taxon>apioid superclade</taxon>
        <taxon>Tordylieae</taxon>
        <taxon>Tordyliinae</taxon>
        <taxon>Heracleum</taxon>
    </lineage>
</organism>
<dbReference type="EMBL" id="JAUIZM010000008">
    <property type="protein sequence ID" value="KAK1370073.1"/>
    <property type="molecule type" value="Genomic_DNA"/>
</dbReference>
<keyword evidence="2" id="KW-1185">Reference proteome</keyword>
<dbReference type="Proteomes" id="UP001237642">
    <property type="component" value="Unassembled WGS sequence"/>
</dbReference>
<proteinExistence type="predicted"/>